<evidence type="ECO:0000256" key="1">
    <source>
        <dbReference type="SAM" id="SignalP"/>
    </source>
</evidence>
<sequence>MIKTSAILTALALTLVAPGVASACIAPAGPPPTPEQREANMREIQASSWANAALVYEAEIAESFMVFSQDDPSHPGMASGAYVRAKPVRVLKGEGTPPEVQFAYGLGPECTFGPSYSPRSRGEGSRFVFYAARPTISSQNDIFATMPVDAMLDADTRAALASGR</sequence>
<keyword evidence="3" id="KW-1185">Reference proteome</keyword>
<dbReference type="RefSeq" id="WP_219353734.1">
    <property type="nucleotide sequence ID" value="NZ_CP080034.1"/>
</dbReference>
<dbReference type="GeneID" id="94374307"/>
<keyword evidence="1" id="KW-0732">Signal</keyword>
<feature type="signal peptide" evidence="1">
    <location>
        <begin position="1"/>
        <end position="23"/>
    </location>
</feature>
<evidence type="ECO:0000313" key="2">
    <source>
        <dbReference type="EMBL" id="QYC11080.1"/>
    </source>
</evidence>
<accession>A0ABX8TL11</accession>
<dbReference type="Proteomes" id="UP000824334">
    <property type="component" value="Chromosome"/>
</dbReference>
<dbReference type="EMBL" id="CP080034">
    <property type="protein sequence ID" value="QYC11080.1"/>
    <property type="molecule type" value="Genomic_DNA"/>
</dbReference>
<proteinExistence type="predicted"/>
<name>A0ABX8TL11_9CAUL</name>
<protein>
    <recommendedName>
        <fullName evidence="4">Lipoprotein</fullName>
    </recommendedName>
</protein>
<dbReference type="PROSITE" id="PS51257">
    <property type="entry name" value="PROKAR_LIPOPROTEIN"/>
    <property type="match status" value="1"/>
</dbReference>
<evidence type="ECO:0008006" key="4">
    <source>
        <dbReference type="Google" id="ProtNLM"/>
    </source>
</evidence>
<feature type="chain" id="PRO_5047507007" description="Lipoprotein" evidence="1">
    <location>
        <begin position="24"/>
        <end position="164"/>
    </location>
</feature>
<gene>
    <name evidence="2" type="ORF">KWG56_03455</name>
</gene>
<evidence type="ECO:0000313" key="3">
    <source>
        <dbReference type="Proteomes" id="UP000824334"/>
    </source>
</evidence>
<reference evidence="2 3" key="1">
    <citation type="submission" date="2021-07" db="EMBL/GenBank/DDBJ databases">
        <title>Isolation and characterization of bacteria from a gold mining with a capacity of golden bioaccumulation.</title>
        <authorList>
            <person name="Yang X.J."/>
        </authorList>
    </citation>
    <scope>NUCLEOTIDE SEQUENCE [LARGE SCALE GENOMIC DNA]</scope>
    <source>
        <strain evidence="2 3">Au29</strain>
    </source>
</reference>
<organism evidence="2 3">
    <name type="scientific">Brevundimonas nasdae</name>
    <dbReference type="NCBI Taxonomy" id="172043"/>
    <lineage>
        <taxon>Bacteria</taxon>
        <taxon>Pseudomonadati</taxon>
        <taxon>Pseudomonadota</taxon>
        <taxon>Alphaproteobacteria</taxon>
        <taxon>Caulobacterales</taxon>
        <taxon>Caulobacteraceae</taxon>
        <taxon>Brevundimonas</taxon>
    </lineage>
</organism>